<proteinExistence type="predicted"/>
<evidence type="ECO:0000313" key="3">
    <source>
        <dbReference type="Proteomes" id="UP000198725"/>
    </source>
</evidence>
<dbReference type="PANTHER" id="PTHR43162:SF1">
    <property type="entry name" value="PRESTALK A DIFFERENTIATION PROTEIN A"/>
    <property type="match status" value="1"/>
</dbReference>
<dbReference type="AlphaFoldDB" id="A0A1I4BYI6"/>
<dbReference type="CDD" id="cd05251">
    <property type="entry name" value="NmrA_like_SDR_a"/>
    <property type="match status" value="1"/>
</dbReference>
<sequence length="292" mass="31664">MNILVTGSTGTIGSLVVRGLLAQGAHVHALTRDPGKAAFPEGVLAVKGDMTDIASMRAALKNVDTLFLLNAVVADEVTQAIGTLALAREAGIQRIVYLSVLNSERFTDVPHFTGKYTVERMIEQLDLPVTVLRPSYFMQNDVMQKDGLLTQGRYGMPLGEAGVAMVDVRDIAEIAVASLLRRARAKMPLPREVIEITGPEALTSDALATIWSGVLGKPVTHAGNDLDAYEGMLANFMPSWSAHDIRLMLARFHTDGMLGKPHAADTLAGLLGHPLRRYRDLAEEWAKTWQPS</sequence>
<accession>A0A1I4BYI6</accession>
<evidence type="ECO:0000313" key="2">
    <source>
        <dbReference type="EMBL" id="SFK73842.1"/>
    </source>
</evidence>
<organism evidence="2 3">
    <name type="scientific">Rhodanobacter glycinis</name>
    <dbReference type="NCBI Taxonomy" id="582702"/>
    <lineage>
        <taxon>Bacteria</taxon>
        <taxon>Pseudomonadati</taxon>
        <taxon>Pseudomonadota</taxon>
        <taxon>Gammaproteobacteria</taxon>
        <taxon>Lysobacterales</taxon>
        <taxon>Rhodanobacteraceae</taxon>
        <taxon>Rhodanobacter</taxon>
    </lineage>
</organism>
<dbReference type="InterPro" id="IPR008030">
    <property type="entry name" value="NmrA-like"/>
</dbReference>
<dbReference type="EMBL" id="FOSR01000006">
    <property type="protein sequence ID" value="SFK73842.1"/>
    <property type="molecule type" value="Genomic_DNA"/>
</dbReference>
<dbReference type="InterPro" id="IPR036291">
    <property type="entry name" value="NAD(P)-bd_dom_sf"/>
</dbReference>
<dbReference type="RefSeq" id="WP_092703117.1">
    <property type="nucleotide sequence ID" value="NZ_FOSR01000006.1"/>
</dbReference>
<dbReference type="Proteomes" id="UP000198725">
    <property type="component" value="Unassembled WGS sequence"/>
</dbReference>
<dbReference type="PANTHER" id="PTHR43162">
    <property type="match status" value="1"/>
</dbReference>
<feature type="domain" description="NmrA-like" evidence="1">
    <location>
        <begin position="2"/>
        <end position="243"/>
    </location>
</feature>
<dbReference type="Gene3D" id="3.40.50.720">
    <property type="entry name" value="NAD(P)-binding Rossmann-like Domain"/>
    <property type="match status" value="1"/>
</dbReference>
<evidence type="ECO:0000259" key="1">
    <source>
        <dbReference type="Pfam" id="PF05368"/>
    </source>
</evidence>
<reference evidence="3" key="1">
    <citation type="submission" date="2016-10" db="EMBL/GenBank/DDBJ databases">
        <authorList>
            <person name="Varghese N."/>
            <person name="Submissions S."/>
        </authorList>
    </citation>
    <scope>NUCLEOTIDE SEQUENCE [LARGE SCALE GENOMIC DNA]</scope>
    <source>
        <strain evidence="3">MO64</strain>
    </source>
</reference>
<protein>
    <submittedName>
        <fullName evidence="2">Uncharacterized conserved protein YbjT, contains NAD(P)-binding and DUF2867 domains</fullName>
    </submittedName>
</protein>
<gene>
    <name evidence="2" type="ORF">SAMN05192579_10625</name>
</gene>
<name>A0A1I4BYI6_9GAMM</name>
<dbReference type="Pfam" id="PF05368">
    <property type="entry name" value="NmrA"/>
    <property type="match status" value="1"/>
</dbReference>
<dbReference type="InterPro" id="IPR051604">
    <property type="entry name" value="Ergot_Alk_Oxidoreductase"/>
</dbReference>
<dbReference type="SUPFAM" id="SSF51735">
    <property type="entry name" value="NAD(P)-binding Rossmann-fold domains"/>
    <property type="match status" value="1"/>
</dbReference>
<dbReference type="Gene3D" id="3.90.25.10">
    <property type="entry name" value="UDP-galactose 4-epimerase, domain 1"/>
    <property type="match status" value="1"/>
</dbReference>
<keyword evidence="3" id="KW-1185">Reference proteome</keyword>